<dbReference type="STRING" id="1423796.FC24_GL001470"/>
<dbReference type="InterPro" id="IPR014875">
    <property type="entry name" value="Mor_transcription_activator"/>
</dbReference>
<keyword evidence="3" id="KW-1185">Reference proteome</keyword>
<dbReference type="Pfam" id="PF08765">
    <property type="entry name" value="Mor"/>
    <property type="match status" value="1"/>
</dbReference>
<dbReference type="InterPro" id="IPR009057">
    <property type="entry name" value="Homeodomain-like_sf"/>
</dbReference>
<evidence type="ECO:0000313" key="2">
    <source>
        <dbReference type="EMBL" id="KRM97706.1"/>
    </source>
</evidence>
<dbReference type="Gene3D" id="1.10.10.60">
    <property type="entry name" value="Homeodomain-like"/>
    <property type="match status" value="1"/>
</dbReference>
<name>A0A0R2D2W8_9LACO</name>
<gene>
    <name evidence="2" type="ORF">FC24_GL001470</name>
</gene>
<organism evidence="2 3">
    <name type="scientific">Loigolactobacillus rennini DSM 20253</name>
    <dbReference type="NCBI Taxonomy" id="1423796"/>
    <lineage>
        <taxon>Bacteria</taxon>
        <taxon>Bacillati</taxon>
        <taxon>Bacillota</taxon>
        <taxon>Bacilli</taxon>
        <taxon>Lactobacillales</taxon>
        <taxon>Lactobacillaceae</taxon>
        <taxon>Loigolactobacillus</taxon>
    </lineage>
</organism>
<evidence type="ECO:0000313" key="3">
    <source>
        <dbReference type="Proteomes" id="UP000051638"/>
    </source>
</evidence>
<reference evidence="2 3" key="1">
    <citation type="journal article" date="2015" name="Genome Announc.">
        <title>Expanding the biotechnology potential of lactobacilli through comparative genomics of 213 strains and associated genera.</title>
        <authorList>
            <person name="Sun Z."/>
            <person name="Harris H.M."/>
            <person name="McCann A."/>
            <person name="Guo C."/>
            <person name="Argimon S."/>
            <person name="Zhang W."/>
            <person name="Yang X."/>
            <person name="Jeffery I.B."/>
            <person name="Cooney J.C."/>
            <person name="Kagawa T.F."/>
            <person name="Liu W."/>
            <person name="Song Y."/>
            <person name="Salvetti E."/>
            <person name="Wrobel A."/>
            <person name="Rasinkangas P."/>
            <person name="Parkhill J."/>
            <person name="Rea M.C."/>
            <person name="O'Sullivan O."/>
            <person name="Ritari J."/>
            <person name="Douillard F.P."/>
            <person name="Paul Ross R."/>
            <person name="Yang R."/>
            <person name="Briner A.E."/>
            <person name="Felis G.E."/>
            <person name="de Vos W.M."/>
            <person name="Barrangou R."/>
            <person name="Klaenhammer T.R."/>
            <person name="Caufield P.W."/>
            <person name="Cui Y."/>
            <person name="Zhang H."/>
            <person name="O'Toole P.W."/>
        </authorList>
    </citation>
    <scope>NUCLEOTIDE SEQUENCE [LARGE SCALE GENOMIC DNA]</scope>
    <source>
        <strain evidence="2 3">DSM 20253</strain>
    </source>
</reference>
<dbReference type="EMBL" id="AYYI01000038">
    <property type="protein sequence ID" value="KRM97706.1"/>
    <property type="molecule type" value="Genomic_DNA"/>
</dbReference>
<comment type="caution">
    <text evidence="2">The sequence shown here is derived from an EMBL/GenBank/DDBJ whole genome shotgun (WGS) entry which is preliminary data.</text>
</comment>
<dbReference type="PATRIC" id="fig|1423796.3.peg.1497"/>
<sequence length="98" mass="11537">MLGYYLGGGTLSDSKVKIAALHQSYKRLSELIGVEAMQKVYDEFRGTQVQYPMRLYDRQAVSKLIREEYTGNNLKELSRFYGYSQRWMKEQLKKKAEK</sequence>
<dbReference type="AlphaFoldDB" id="A0A0R2D2W8"/>
<proteinExistence type="predicted"/>
<protein>
    <recommendedName>
        <fullName evidence="1">Mor transcription activator domain-containing protein</fullName>
    </recommendedName>
</protein>
<feature type="domain" description="Mor transcription activator" evidence="1">
    <location>
        <begin position="26"/>
        <end position="94"/>
    </location>
</feature>
<evidence type="ECO:0000259" key="1">
    <source>
        <dbReference type="Pfam" id="PF08765"/>
    </source>
</evidence>
<accession>A0A0R2D2W8</accession>
<dbReference type="SUPFAM" id="SSF46689">
    <property type="entry name" value="Homeodomain-like"/>
    <property type="match status" value="1"/>
</dbReference>
<dbReference type="Proteomes" id="UP000051638">
    <property type="component" value="Unassembled WGS sequence"/>
</dbReference>